<dbReference type="EMBL" id="MU006825">
    <property type="protein sequence ID" value="KAF2634464.1"/>
    <property type="molecule type" value="Genomic_DNA"/>
</dbReference>
<sequence length="335" mass="35854">MVHLTSLLATALTILPILAHPGHDVAQEAAERAAYRRSPEYQDLAPCAAEIKARDSLMIERRMEQVRQLQEKHGIKSRSLTDVLNKNHQSSKQVTPSSPAADIFGSNSSCILQPETTEGPYYVSGELVRSDITSGQQGVPLTFDVQLIDTNTCKPISNVALEAWYANSTGVYGGVTAGGNGNSGDRTNLDNPMLRGIQYSDTDGIVQFAGVFPGHYTGRTSHIHILAHHNVQNVTKSYGTIISGGTISHVGQLFFDQSLITSVEKVSPYTTNKQSLTTNANDGILAGEAATSDPVFNYVLLGSTVSSGIFGWATVGINSKLSKTVKAAANYDPTD</sequence>
<dbReference type="InterPro" id="IPR000627">
    <property type="entry name" value="Intradiol_dOase_C"/>
</dbReference>
<accession>A0A6A6RKE1</accession>
<organism evidence="4 5">
    <name type="scientific">Massarina eburnea CBS 473.64</name>
    <dbReference type="NCBI Taxonomy" id="1395130"/>
    <lineage>
        <taxon>Eukaryota</taxon>
        <taxon>Fungi</taxon>
        <taxon>Dikarya</taxon>
        <taxon>Ascomycota</taxon>
        <taxon>Pezizomycotina</taxon>
        <taxon>Dothideomycetes</taxon>
        <taxon>Pleosporomycetidae</taxon>
        <taxon>Pleosporales</taxon>
        <taxon>Massarineae</taxon>
        <taxon>Massarinaceae</taxon>
        <taxon>Massarina</taxon>
    </lineage>
</organism>
<reference evidence="4" key="1">
    <citation type="journal article" date="2020" name="Stud. Mycol.">
        <title>101 Dothideomycetes genomes: a test case for predicting lifestyles and emergence of pathogens.</title>
        <authorList>
            <person name="Haridas S."/>
            <person name="Albert R."/>
            <person name="Binder M."/>
            <person name="Bloem J."/>
            <person name="Labutti K."/>
            <person name="Salamov A."/>
            <person name="Andreopoulos B."/>
            <person name="Baker S."/>
            <person name="Barry K."/>
            <person name="Bills G."/>
            <person name="Bluhm B."/>
            <person name="Cannon C."/>
            <person name="Castanera R."/>
            <person name="Culley D."/>
            <person name="Daum C."/>
            <person name="Ezra D."/>
            <person name="Gonzalez J."/>
            <person name="Henrissat B."/>
            <person name="Kuo A."/>
            <person name="Liang C."/>
            <person name="Lipzen A."/>
            <person name="Lutzoni F."/>
            <person name="Magnuson J."/>
            <person name="Mondo S."/>
            <person name="Nolan M."/>
            <person name="Ohm R."/>
            <person name="Pangilinan J."/>
            <person name="Park H.-J."/>
            <person name="Ramirez L."/>
            <person name="Alfaro M."/>
            <person name="Sun H."/>
            <person name="Tritt A."/>
            <person name="Yoshinaga Y."/>
            <person name="Zwiers L.-H."/>
            <person name="Turgeon B."/>
            <person name="Goodwin S."/>
            <person name="Spatafora J."/>
            <person name="Crous P."/>
            <person name="Grigoriev I."/>
        </authorList>
    </citation>
    <scope>NUCLEOTIDE SEQUENCE</scope>
    <source>
        <strain evidence="4">CBS 473.64</strain>
    </source>
</reference>
<dbReference type="Pfam" id="PF00775">
    <property type="entry name" value="Dioxygenase_C"/>
    <property type="match status" value="1"/>
</dbReference>
<dbReference type="Gene3D" id="2.60.130.10">
    <property type="entry name" value="Aromatic compound dioxygenase"/>
    <property type="match status" value="1"/>
</dbReference>
<evidence type="ECO:0000313" key="5">
    <source>
        <dbReference type="Proteomes" id="UP000799753"/>
    </source>
</evidence>
<feature type="chain" id="PRO_5025668736" evidence="2">
    <location>
        <begin position="20"/>
        <end position="335"/>
    </location>
</feature>
<dbReference type="PANTHER" id="PTHR34315">
    <property type="match status" value="1"/>
</dbReference>
<evidence type="ECO:0000256" key="1">
    <source>
        <dbReference type="SAM" id="MobiDB-lite"/>
    </source>
</evidence>
<feature type="signal peptide" evidence="2">
    <location>
        <begin position="1"/>
        <end position="19"/>
    </location>
</feature>
<feature type="domain" description="Intradiol ring-cleavage dioxygenases" evidence="3">
    <location>
        <begin position="119"/>
        <end position="257"/>
    </location>
</feature>
<evidence type="ECO:0000313" key="4">
    <source>
        <dbReference type="EMBL" id="KAF2634464.1"/>
    </source>
</evidence>
<protein>
    <submittedName>
        <fullName evidence="4">Aromatic compound dioxygenase</fullName>
    </submittedName>
</protein>
<dbReference type="GO" id="GO:0016702">
    <property type="term" value="F:oxidoreductase activity, acting on single donors with incorporation of molecular oxygen, incorporation of two atoms of oxygen"/>
    <property type="evidence" value="ECO:0007669"/>
    <property type="project" value="InterPro"/>
</dbReference>
<dbReference type="Proteomes" id="UP000799753">
    <property type="component" value="Unassembled WGS sequence"/>
</dbReference>
<gene>
    <name evidence="4" type="ORF">P280DRAFT_413712</name>
</gene>
<dbReference type="PANTHER" id="PTHR34315:SF1">
    <property type="entry name" value="INTRADIOL RING-CLEAVAGE DIOXYGENASES DOMAIN-CONTAINING PROTEIN-RELATED"/>
    <property type="match status" value="1"/>
</dbReference>
<proteinExistence type="predicted"/>
<evidence type="ECO:0000259" key="3">
    <source>
        <dbReference type="Pfam" id="PF00775"/>
    </source>
</evidence>
<keyword evidence="2" id="KW-0732">Signal</keyword>
<keyword evidence="5" id="KW-1185">Reference proteome</keyword>
<name>A0A6A6RKE1_9PLEO</name>
<dbReference type="GO" id="GO:0008199">
    <property type="term" value="F:ferric iron binding"/>
    <property type="evidence" value="ECO:0007669"/>
    <property type="project" value="InterPro"/>
</dbReference>
<keyword evidence="4" id="KW-0560">Oxidoreductase</keyword>
<feature type="region of interest" description="Disordered" evidence="1">
    <location>
        <begin position="70"/>
        <end position="101"/>
    </location>
</feature>
<dbReference type="CDD" id="cd03457">
    <property type="entry name" value="intradiol_dioxygenase_like"/>
    <property type="match status" value="1"/>
</dbReference>
<feature type="compositionally biased region" description="Polar residues" evidence="1">
    <location>
        <begin position="78"/>
        <end position="98"/>
    </location>
</feature>
<dbReference type="SUPFAM" id="SSF49482">
    <property type="entry name" value="Aromatic compound dioxygenase"/>
    <property type="match status" value="1"/>
</dbReference>
<dbReference type="OrthoDB" id="121380at2759"/>
<keyword evidence="4" id="KW-0223">Dioxygenase</keyword>
<dbReference type="AlphaFoldDB" id="A0A6A6RKE1"/>
<evidence type="ECO:0000256" key="2">
    <source>
        <dbReference type="SAM" id="SignalP"/>
    </source>
</evidence>
<dbReference type="InterPro" id="IPR015889">
    <property type="entry name" value="Intradiol_dOase_core"/>
</dbReference>